<keyword evidence="4" id="KW-1185">Reference proteome</keyword>
<protein>
    <submittedName>
        <fullName evidence="3">Uncharacterized protein</fullName>
    </submittedName>
</protein>
<proteinExistence type="predicted"/>
<keyword evidence="2" id="KW-0812">Transmembrane</keyword>
<evidence type="ECO:0000256" key="1">
    <source>
        <dbReference type="SAM" id="MobiDB-lite"/>
    </source>
</evidence>
<dbReference type="RefSeq" id="WP_165001950.1">
    <property type="nucleotide sequence ID" value="NZ_CP064955.1"/>
</dbReference>
<dbReference type="AlphaFoldDB" id="A0A7T0KNJ9"/>
<keyword evidence="2" id="KW-0472">Membrane</keyword>
<gene>
    <name evidence="3" type="ORF">G7Y29_03175</name>
</gene>
<feature type="transmembrane region" description="Helical" evidence="2">
    <location>
        <begin position="41"/>
        <end position="62"/>
    </location>
</feature>
<dbReference type="KEGG" id="cqn:G7Y29_03175"/>
<name>A0A7T0KNJ9_9CORY</name>
<feature type="region of interest" description="Disordered" evidence="1">
    <location>
        <begin position="1"/>
        <end position="32"/>
    </location>
</feature>
<evidence type="ECO:0000313" key="4">
    <source>
        <dbReference type="Proteomes" id="UP000594586"/>
    </source>
</evidence>
<evidence type="ECO:0000313" key="3">
    <source>
        <dbReference type="EMBL" id="QPK83812.1"/>
    </source>
</evidence>
<reference evidence="3 4" key="1">
    <citation type="submission" date="2020-11" db="EMBL/GenBank/DDBJ databases">
        <title>Corynebacterium sp. MC1420.</title>
        <authorList>
            <person name="Zhou J."/>
        </authorList>
    </citation>
    <scope>NUCLEOTIDE SEQUENCE [LARGE SCALE GENOMIC DNA]</scope>
    <source>
        <strain evidence="3 4">MC1420</strain>
    </source>
</reference>
<dbReference type="Proteomes" id="UP000594586">
    <property type="component" value="Chromosome"/>
</dbReference>
<keyword evidence="2" id="KW-1133">Transmembrane helix</keyword>
<accession>A0A7T0KNJ9</accession>
<sequence>MQGNNYDWGQQRPPTEQFPPQGYPYAAPQPAPQPANGNRGLIVALVVGVVALLLALVGMIAYMSGAGNGFGFTSGNNGNTPVTVMETQTMTRQQPTEQTGSEGEVKTVTEHAPAPASNRGCGYSNYAAGTSATSGEFAANVYSAFRDACANAGGPNVSVRVYSPVTGKNYNMSCSGSGTVYCRGGNNAVVRIW</sequence>
<feature type="compositionally biased region" description="Polar residues" evidence="1">
    <location>
        <begin position="1"/>
        <end position="14"/>
    </location>
</feature>
<dbReference type="EMBL" id="CP064955">
    <property type="protein sequence ID" value="QPK83812.1"/>
    <property type="molecule type" value="Genomic_DNA"/>
</dbReference>
<evidence type="ECO:0000256" key="2">
    <source>
        <dbReference type="SAM" id="Phobius"/>
    </source>
</evidence>
<organism evidence="3 4">
    <name type="scientific">Corynebacterium qintianiae</name>
    <dbReference type="NCBI Taxonomy" id="2709392"/>
    <lineage>
        <taxon>Bacteria</taxon>
        <taxon>Bacillati</taxon>
        <taxon>Actinomycetota</taxon>
        <taxon>Actinomycetes</taxon>
        <taxon>Mycobacteriales</taxon>
        <taxon>Corynebacteriaceae</taxon>
        <taxon>Corynebacterium</taxon>
    </lineage>
</organism>